<dbReference type="SUPFAM" id="SSF50129">
    <property type="entry name" value="GroES-like"/>
    <property type="match status" value="1"/>
</dbReference>
<dbReference type="InterPro" id="IPR011032">
    <property type="entry name" value="GroES-like_sf"/>
</dbReference>
<dbReference type="OrthoDB" id="9782155at2"/>
<protein>
    <submittedName>
        <fullName evidence="2">Oxidoreductase</fullName>
    </submittedName>
</protein>
<dbReference type="InterPro" id="IPR020843">
    <property type="entry name" value="ER"/>
</dbReference>
<dbReference type="EMBL" id="PDKB01000011">
    <property type="protein sequence ID" value="RBQ28773.1"/>
    <property type="molecule type" value="Genomic_DNA"/>
</dbReference>
<dbReference type="InterPro" id="IPR014188">
    <property type="entry name" value="Acrylyl-CoA_reductase_AcuI"/>
</dbReference>
<dbReference type="InterPro" id="IPR051397">
    <property type="entry name" value="Zn-ADH-like_protein"/>
</dbReference>
<evidence type="ECO:0000313" key="3">
    <source>
        <dbReference type="Proteomes" id="UP000252669"/>
    </source>
</evidence>
<keyword evidence="3" id="KW-1185">Reference proteome</keyword>
<dbReference type="AlphaFoldDB" id="A0A366MSE1"/>
<dbReference type="SMART" id="SM00829">
    <property type="entry name" value="PKS_ER"/>
    <property type="match status" value="1"/>
</dbReference>
<organism evidence="2 3">
    <name type="scientific">Aliarcobacter vitoriensis</name>
    <dbReference type="NCBI Taxonomy" id="2011099"/>
    <lineage>
        <taxon>Bacteria</taxon>
        <taxon>Pseudomonadati</taxon>
        <taxon>Campylobacterota</taxon>
        <taxon>Epsilonproteobacteria</taxon>
        <taxon>Campylobacterales</taxon>
        <taxon>Arcobacteraceae</taxon>
        <taxon>Aliarcobacter</taxon>
    </lineage>
</organism>
<dbReference type="Pfam" id="PF00107">
    <property type="entry name" value="ADH_zinc_N"/>
    <property type="match status" value="1"/>
</dbReference>
<dbReference type="InterPro" id="IPR013154">
    <property type="entry name" value="ADH-like_N"/>
</dbReference>
<sequence length="325" mass="35461">MKAFVVEKNKNDEIISSVKDVQKPICNENEILIKVEYSSLNYKDALSSIGHSGVTRNFPHITGVDVSGTVYETKSPIFKIGQNVVVTGYDLGMNSDGGHCEFVKVPASWAIPTPDSISNKDIMIYGTAGLTSALSINELINNGLQEHSSVLVTGSTGGVGSISVAILNKLGFKVTALTTKKDKDNFLKSLGATEVILIDDFMQNKQKPMLKENFDAVIDSVGGEILAQAIKQVKYDGIVTCCGLTASYELNTNVFPFILRGIRLIGIDSVECKIEKKQKAWEKLAGKWKIECLDAITKEISLEEIKEAYEKLLSGKATGRYLIKI</sequence>
<dbReference type="RefSeq" id="WP_113894549.1">
    <property type="nucleotide sequence ID" value="NZ_JANJGA010000011.1"/>
</dbReference>
<dbReference type="NCBIfam" id="TIGR02823">
    <property type="entry name" value="oxido_YhdH"/>
    <property type="match status" value="1"/>
</dbReference>
<dbReference type="SUPFAM" id="SSF51735">
    <property type="entry name" value="NAD(P)-binding Rossmann-fold domains"/>
    <property type="match status" value="1"/>
</dbReference>
<reference evidence="2 3" key="1">
    <citation type="submission" date="2017-10" db="EMBL/GenBank/DDBJ databases">
        <title>Genomics of the genus Arcobacter.</title>
        <authorList>
            <person name="Perez-Cataluna A."/>
            <person name="Figueras M.J."/>
        </authorList>
    </citation>
    <scope>NUCLEOTIDE SEQUENCE [LARGE SCALE GENOMIC DNA]</scope>
    <source>
        <strain evidence="2 3">CECT 9230</strain>
    </source>
</reference>
<dbReference type="PANTHER" id="PTHR43677:SF1">
    <property type="entry name" value="ACRYLYL-COA REDUCTASE ACUI-RELATED"/>
    <property type="match status" value="1"/>
</dbReference>
<accession>A0A366MSE1</accession>
<gene>
    <name evidence="2" type="ORF">CRU91_07190</name>
</gene>
<comment type="caution">
    <text evidence="2">The sequence shown here is derived from an EMBL/GenBank/DDBJ whole genome shotgun (WGS) entry which is preliminary data.</text>
</comment>
<dbReference type="Gene3D" id="3.40.50.720">
    <property type="entry name" value="NAD(P)-binding Rossmann-like Domain"/>
    <property type="match status" value="1"/>
</dbReference>
<dbReference type="Gene3D" id="3.90.180.10">
    <property type="entry name" value="Medium-chain alcohol dehydrogenases, catalytic domain"/>
    <property type="match status" value="1"/>
</dbReference>
<dbReference type="InterPro" id="IPR013149">
    <property type="entry name" value="ADH-like_C"/>
</dbReference>
<proteinExistence type="predicted"/>
<dbReference type="Proteomes" id="UP000252669">
    <property type="component" value="Unassembled WGS sequence"/>
</dbReference>
<feature type="domain" description="Enoyl reductase (ER)" evidence="1">
    <location>
        <begin position="16"/>
        <end position="323"/>
    </location>
</feature>
<dbReference type="PANTHER" id="PTHR43677">
    <property type="entry name" value="SHORT-CHAIN DEHYDROGENASE/REDUCTASE"/>
    <property type="match status" value="1"/>
</dbReference>
<dbReference type="Pfam" id="PF08240">
    <property type="entry name" value="ADH_N"/>
    <property type="match status" value="1"/>
</dbReference>
<name>A0A366MSE1_9BACT</name>
<evidence type="ECO:0000259" key="1">
    <source>
        <dbReference type="SMART" id="SM00829"/>
    </source>
</evidence>
<evidence type="ECO:0000313" key="2">
    <source>
        <dbReference type="EMBL" id="RBQ28773.1"/>
    </source>
</evidence>
<dbReference type="InterPro" id="IPR036291">
    <property type="entry name" value="NAD(P)-bd_dom_sf"/>
</dbReference>
<dbReference type="GO" id="GO:0043957">
    <property type="term" value="F:acryloyl-CoA reductase (NADPH) activity"/>
    <property type="evidence" value="ECO:0007669"/>
    <property type="project" value="TreeGrafter"/>
</dbReference>
<dbReference type="CDD" id="cd05280">
    <property type="entry name" value="MDR_yhdh_yhfp"/>
    <property type="match status" value="1"/>
</dbReference>